<keyword evidence="1" id="KW-0175">Coiled coil</keyword>
<feature type="coiled-coil region" evidence="1">
    <location>
        <begin position="137"/>
        <end position="164"/>
    </location>
</feature>
<dbReference type="AlphaFoldDB" id="A0A062VKY0"/>
<evidence type="ECO:0000256" key="3">
    <source>
        <dbReference type="SAM" id="Phobius"/>
    </source>
</evidence>
<evidence type="ECO:0000256" key="2">
    <source>
        <dbReference type="SAM" id="MobiDB-lite"/>
    </source>
</evidence>
<evidence type="ECO:0000313" key="5">
    <source>
        <dbReference type="Proteomes" id="UP000027100"/>
    </source>
</evidence>
<gene>
    <name evidence="4" type="ORF">HPO_02857</name>
</gene>
<keyword evidence="5" id="KW-1185">Reference proteome</keyword>
<keyword evidence="3" id="KW-0472">Membrane</keyword>
<sequence length="449" mass="48020">MTWLVAHMWIALAGAALVALLLGWSLRGMLLTGRLRRAEVDRDVTKVELSEARDEIERLFAAQRKLLAGQGGAQAFEAAQVSPQADPALEQRLAETLSALRAARDELDALKAAPPVLAPAPEMAAVPAIDGAAMLRTQELEDQVAGLEAELAEARRALTDAEVARAEAVAAAAPVPAPVQAEAPPAAEADPKLAWRVSYLALRVKALENEVAAQPAPAAPAPEVKEAAPVAAAILPAEPKADEESPEEELARLRWRNRYLEGRLAYLEGDQESVADEIAAQDEETAGEAFEAETEYEAEEAPDAAHDIDEAYDELEDIAGDEGGDDDGFEDEDEEEDEGAFAAETILGRLEEEDALADAGEAADVAPARPLALERPVEGAPDDLTLIGGIGPRIQEVLNSLGIYHFDQIADWSPENIAWIDDYLHFNGRVKREGWVEQAAILVGEGAEP</sequence>
<proteinExistence type="predicted"/>
<accession>A0A062VKY0</accession>
<organism evidence="4 5">
    <name type="scientific">Hyphomonas polymorpha PS728</name>
    <dbReference type="NCBI Taxonomy" id="1280954"/>
    <lineage>
        <taxon>Bacteria</taxon>
        <taxon>Pseudomonadati</taxon>
        <taxon>Pseudomonadota</taxon>
        <taxon>Alphaproteobacteria</taxon>
        <taxon>Hyphomonadales</taxon>
        <taxon>Hyphomonadaceae</taxon>
        <taxon>Hyphomonas</taxon>
    </lineage>
</organism>
<dbReference type="Gene3D" id="1.10.150.20">
    <property type="entry name" value="5' to 3' exonuclease, C-terminal subdomain"/>
    <property type="match status" value="1"/>
</dbReference>
<dbReference type="OrthoDB" id="9807941at2"/>
<feature type="region of interest" description="Disordered" evidence="2">
    <location>
        <begin position="282"/>
        <end position="303"/>
    </location>
</feature>
<protein>
    <recommendedName>
        <fullName evidence="6">NADH dehydrogenase subunit E</fullName>
    </recommendedName>
</protein>
<dbReference type="Proteomes" id="UP000027100">
    <property type="component" value="Unassembled WGS sequence"/>
</dbReference>
<keyword evidence="3" id="KW-0812">Transmembrane</keyword>
<feature type="compositionally biased region" description="Acidic residues" evidence="2">
    <location>
        <begin position="282"/>
        <end position="302"/>
    </location>
</feature>
<evidence type="ECO:0008006" key="6">
    <source>
        <dbReference type="Google" id="ProtNLM"/>
    </source>
</evidence>
<dbReference type="STRING" id="1280954.HPO_02857"/>
<name>A0A062VKY0_9PROT</name>
<comment type="caution">
    <text evidence="4">The sequence shown here is derived from an EMBL/GenBank/DDBJ whole genome shotgun (WGS) entry which is preliminary data.</text>
</comment>
<dbReference type="eggNOG" id="COG3743">
    <property type="taxonomic scope" value="Bacteria"/>
</dbReference>
<dbReference type="PATRIC" id="fig|1280954.3.peg.585"/>
<evidence type="ECO:0000313" key="4">
    <source>
        <dbReference type="EMBL" id="KDA00319.1"/>
    </source>
</evidence>
<keyword evidence="3" id="KW-1133">Transmembrane helix</keyword>
<dbReference type="RefSeq" id="WP_035594160.1">
    <property type="nucleotide sequence ID" value="NZ_ARYM01000002.1"/>
</dbReference>
<dbReference type="EMBL" id="ARYM01000002">
    <property type="protein sequence ID" value="KDA00319.1"/>
    <property type="molecule type" value="Genomic_DNA"/>
</dbReference>
<evidence type="ECO:0000256" key="1">
    <source>
        <dbReference type="SAM" id="Coils"/>
    </source>
</evidence>
<feature type="region of interest" description="Disordered" evidence="2">
    <location>
        <begin position="318"/>
        <end position="339"/>
    </location>
</feature>
<feature type="transmembrane region" description="Helical" evidence="3">
    <location>
        <begin position="6"/>
        <end position="26"/>
    </location>
</feature>
<reference evidence="4 5" key="1">
    <citation type="journal article" date="2014" name="Antonie Van Leeuwenhoek">
        <title>Hyphomonas beringensis sp. nov. and Hyphomonas chukchiensis sp. nov., isolated from surface seawater of the Bering Sea and Chukchi Sea.</title>
        <authorList>
            <person name="Li C."/>
            <person name="Lai Q."/>
            <person name="Li G."/>
            <person name="Dong C."/>
            <person name="Wang J."/>
            <person name="Liao Y."/>
            <person name="Shao Z."/>
        </authorList>
    </citation>
    <scope>NUCLEOTIDE SEQUENCE [LARGE SCALE GENOMIC DNA]</scope>
    <source>
        <strain evidence="4 5">PS728</strain>
    </source>
</reference>